<feature type="active site" evidence="6">
    <location>
        <position position="496"/>
    </location>
</feature>
<dbReference type="Pfam" id="PF01532">
    <property type="entry name" value="Glyco_hydro_47"/>
    <property type="match status" value="1"/>
</dbReference>
<evidence type="ECO:0000256" key="8">
    <source>
        <dbReference type="PIRSR" id="PIRSR601382-3"/>
    </source>
</evidence>
<keyword evidence="4 9" id="KW-0378">Hydrolase</keyword>
<dbReference type="GO" id="GO:0016020">
    <property type="term" value="C:membrane"/>
    <property type="evidence" value="ECO:0007669"/>
    <property type="project" value="InterPro"/>
</dbReference>
<keyword evidence="7" id="KW-0479">Metal-binding</keyword>
<dbReference type="GO" id="GO:0036503">
    <property type="term" value="P:ERAD pathway"/>
    <property type="evidence" value="ECO:0007669"/>
    <property type="project" value="UniProtKB-ARBA"/>
</dbReference>
<dbReference type="GO" id="GO:0005975">
    <property type="term" value="P:carbohydrate metabolic process"/>
    <property type="evidence" value="ECO:0007669"/>
    <property type="project" value="InterPro"/>
</dbReference>
<keyword evidence="7" id="KW-0106">Calcium</keyword>
<dbReference type="Gene3D" id="1.50.10.10">
    <property type="match status" value="1"/>
</dbReference>
<proteinExistence type="inferred from homology"/>
<evidence type="ECO:0000256" key="3">
    <source>
        <dbReference type="ARBA" id="ARBA00007658"/>
    </source>
</evidence>
<feature type="active site" evidence="6">
    <location>
        <position position="318"/>
    </location>
</feature>
<protein>
    <recommendedName>
        <fullName evidence="9">alpha-1,2-Mannosidase</fullName>
        <ecNumber evidence="9">3.2.1.-</ecNumber>
    </recommendedName>
</protein>
<organism evidence="10 11">
    <name type="scientific">Monilinia fructicola</name>
    <name type="common">Brown rot fungus</name>
    <name type="synonym">Ciboria fructicola</name>
    <dbReference type="NCBI Taxonomy" id="38448"/>
    <lineage>
        <taxon>Eukaryota</taxon>
        <taxon>Fungi</taxon>
        <taxon>Dikarya</taxon>
        <taxon>Ascomycota</taxon>
        <taxon>Pezizomycotina</taxon>
        <taxon>Leotiomycetes</taxon>
        <taxon>Helotiales</taxon>
        <taxon>Sclerotiniaceae</taxon>
        <taxon>Monilinia</taxon>
    </lineage>
</organism>
<dbReference type="OrthoDB" id="8118055at2759"/>
<dbReference type="EMBL" id="VICG01000007">
    <property type="protein sequence ID" value="KAA8570169.1"/>
    <property type="molecule type" value="Genomic_DNA"/>
</dbReference>
<dbReference type="PRINTS" id="PR00747">
    <property type="entry name" value="GLYHDRLASE47"/>
</dbReference>
<dbReference type="VEuPathDB" id="FungiDB:MFRU_005g02970"/>
<dbReference type="InterPro" id="IPR050749">
    <property type="entry name" value="Glycosyl_Hydrolase_47"/>
</dbReference>
<accession>A0A5M9JQ70</accession>
<dbReference type="GO" id="GO:0004571">
    <property type="term" value="F:mannosyl-oligosaccharide 1,2-alpha-mannosidase activity"/>
    <property type="evidence" value="ECO:0007669"/>
    <property type="project" value="InterPro"/>
</dbReference>
<comment type="pathway">
    <text evidence="2">Protein modification; protein glycosylation.</text>
</comment>
<keyword evidence="5 8" id="KW-1015">Disulfide bond</keyword>
<evidence type="ECO:0000313" key="11">
    <source>
        <dbReference type="Proteomes" id="UP000322873"/>
    </source>
</evidence>
<evidence type="ECO:0000256" key="4">
    <source>
        <dbReference type="ARBA" id="ARBA00022801"/>
    </source>
</evidence>
<dbReference type="GO" id="GO:0005783">
    <property type="term" value="C:endoplasmic reticulum"/>
    <property type="evidence" value="ECO:0007669"/>
    <property type="project" value="TreeGrafter"/>
</dbReference>
<dbReference type="EC" id="3.2.1.-" evidence="9"/>
<evidence type="ECO:0000256" key="6">
    <source>
        <dbReference type="PIRSR" id="PIRSR601382-1"/>
    </source>
</evidence>
<keyword evidence="9" id="KW-0326">Glycosidase</keyword>
<dbReference type="PANTHER" id="PTHR11742:SF49">
    <property type="entry name" value="ALPHA-1,2-MANNOSIDASE"/>
    <property type="match status" value="1"/>
</dbReference>
<evidence type="ECO:0000256" key="2">
    <source>
        <dbReference type="ARBA" id="ARBA00004922"/>
    </source>
</evidence>
<feature type="active site" description="Proton donor" evidence="6">
    <location>
        <position position="180"/>
    </location>
</feature>
<dbReference type="AlphaFoldDB" id="A0A5M9JQ70"/>
<evidence type="ECO:0000313" key="10">
    <source>
        <dbReference type="EMBL" id="KAA8570169.1"/>
    </source>
</evidence>
<dbReference type="GO" id="GO:0005509">
    <property type="term" value="F:calcium ion binding"/>
    <property type="evidence" value="ECO:0007669"/>
    <property type="project" value="InterPro"/>
</dbReference>
<evidence type="ECO:0000256" key="9">
    <source>
        <dbReference type="RuleBase" id="RU361193"/>
    </source>
</evidence>
<comment type="caution">
    <text evidence="10">The sequence shown here is derived from an EMBL/GenBank/DDBJ whole genome shotgun (WGS) entry which is preliminary data.</text>
</comment>
<evidence type="ECO:0000256" key="7">
    <source>
        <dbReference type="PIRSR" id="PIRSR601382-2"/>
    </source>
</evidence>
<dbReference type="Proteomes" id="UP000322873">
    <property type="component" value="Unassembled WGS sequence"/>
</dbReference>
<name>A0A5M9JQ70_MONFR</name>
<dbReference type="InterPro" id="IPR012341">
    <property type="entry name" value="6hp_glycosidase-like_sf"/>
</dbReference>
<comment type="cofactor">
    <cofactor evidence="1 7">
        <name>Ca(2+)</name>
        <dbReference type="ChEBI" id="CHEBI:29108"/>
    </cofactor>
</comment>
<dbReference type="InterPro" id="IPR001382">
    <property type="entry name" value="Glyco_hydro_47"/>
</dbReference>
<feature type="disulfide bond" evidence="8">
    <location>
        <begin position="393"/>
        <end position="422"/>
    </location>
</feature>
<dbReference type="PANTHER" id="PTHR11742">
    <property type="entry name" value="MANNOSYL-OLIGOSACCHARIDE ALPHA-1,2-MANNOSIDASE-RELATED"/>
    <property type="match status" value="1"/>
</dbReference>
<dbReference type="UniPathway" id="UPA00378"/>
<feature type="active site" description="Proton donor" evidence="6">
    <location>
        <position position="436"/>
    </location>
</feature>
<dbReference type="SUPFAM" id="SSF48225">
    <property type="entry name" value="Seven-hairpin glycosidases"/>
    <property type="match status" value="1"/>
</dbReference>
<evidence type="ECO:0000256" key="5">
    <source>
        <dbReference type="ARBA" id="ARBA00023157"/>
    </source>
</evidence>
<reference evidence="10 11" key="1">
    <citation type="submission" date="2019-06" db="EMBL/GenBank/DDBJ databases">
        <title>Genome Sequence of the Brown Rot Fungal Pathogen Monilinia fructicola.</title>
        <authorList>
            <person name="De Miccolis Angelini R.M."/>
            <person name="Landi L."/>
            <person name="Abate D."/>
            <person name="Pollastro S."/>
            <person name="Romanazzi G."/>
            <person name="Faretra F."/>
        </authorList>
    </citation>
    <scope>NUCLEOTIDE SEQUENCE [LARGE SCALE GENOMIC DNA]</scope>
    <source>
        <strain evidence="10 11">Mfrc123</strain>
    </source>
</reference>
<feature type="binding site" evidence="7">
    <location>
        <position position="583"/>
    </location>
    <ligand>
        <name>Ca(2+)</name>
        <dbReference type="ChEBI" id="CHEBI:29108"/>
    </ligand>
</feature>
<keyword evidence="11" id="KW-1185">Reference proteome</keyword>
<evidence type="ECO:0000256" key="1">
    <source>
        <dbReference type="ARBA" id="ARBA00001913"/>
    </source>
</evidence>
<sequence length="592" mass="68239">MSFRWKTLTFVAAIFLLFLAYQRPALKRYQKSYDQTQPIIQSTFEDKEAKFRWSKVPHSFPVTDFIPLPENPTTIIPRIQHEFRKETRAEKSVRLARLDAVKGNFTHAWNGYSGHAWLKDEVMPLSGGSMDPFGGWAASLVDTLDTLWIMGMHSEFKIAVEAIQKIDFSTCALDQINVFETTIRYLGGFLSAYELSGKKYPVLLRKAMEMGEMLYKAFDTPNHLPILRWYYHVAASGAKQEAEDNVLVSEIGSLTLEFTRLSQITGDPRYYDAVQRIMNIFDEQQAMSKLPGMWPVIVNARDKQFADYWAFTIGGMADSLYEYLPKQHLLLGGATQQYRRMYEFSMTAMKRNIFFRPMTKNAEDIRLPGNVDSDGKTLVTELETQGEAQHLGCFAGGMVAIGAKIFENEKELELARKLTEGCLWAYETMPLGIMAEKIHTLPCKDENYCPWDEQMWHQRIDKDIEGNETVQEKIQQHRLIPGITRFDDGRYILRPEAIESIFILYRITGDAKLQERAWSMFNNIIKHTITDIAHAALDDCTVSENPPKADRMESFWMAETLKYFYLIFADPELISLDEYVLNTEAHPLKRPT</sequence>
<gene>
    <name evidence="10" type="ORF">EYC84_002494</name>
</gene>
<comment type="similarity">
    <text evidence="3 9">Belongs to the glycosyl hydrolase 47 family.</text>
</comment>
<dbReference type="InterPro" id="IPR036026">
    <property type="entry name" value="Seven-hairpin_glycosidases"/>
</dbReference>
<dbReference type="FunFam" id="1.50.10.10:FF:000037">
    <property type="entry name" value="alpha-1,2-Mannosidase"/>
    <property type="match status" value="1"/>
</dbReference>